<dbReference type="RefSeq" id="WP_093837631.1">
    <property type="nucleotide sequence ID" value="NZ_FOLM01000002.1"/>
</dbReference>
<dbReference type="PROSITE" id="PS51257">
    <property type="entry name" value="PROKAR_LIPOPROTEIN"/>
    <property type="match status" value="1"/>
</dbReference>
<organism evidence="3 4">
    <name type="scientific">Streptomyces aidingensis</name>
    <dbReference type="NCBI Taxonomy" id="910347"/>
    <lineage>
        <taxon>Bacteria</taxon>
        <taxon>Bacillati</taxon>
        <taxon>Actinomycetota</taxon>
        <taxon>Actinomycetes</taxon>
        <taxon>Kitasatosporales</taxon>
        <taxon>Streptomycetaceae</taxon>
        <taxon>Streptomyces</taxon>
    </lineage>
</organism>
<evidence type="ECO:0000313" key="4">
    <source>
        <dbReference type="Proteomes" id="UP000199207"/>
    </source>
</evidence>
<sequence>MSNWRKISVSMAGLAVLVTTAACGNANAGNDDPYADPAALSEEDSGYGYDYGDEGGEQAQGAEGAEGAVQLAAAGELATYDSGELGELVKDGEGFTLYRFDEDSADPPASNCAGDCAVNWPPVSADAAAGTGIDPGLLGTVRRADGSEQLTIAGWPAYRYAGDTGPEQTAGQGAGGSWWAIAADGARASGQGGAEGAGEAAGDLPGLSVFEHPEYGEILRDGQGRTLYRFADDSAWPMESLCTGDCLDNWPAAGPPADPADVAGVDAELLDVFNRPDGIQQLVIDCWPLYRYAGDAEPGDVNGQGVGGKWYVVSPEGKMIKS</sequence>
<dbReference type="AlphaFoldDB" id="A0A1I1HD14"/>
<dbReference type="Pfam" id="PF03640">
    <property type="entry name" value="Lipoprotein_15"/>
    <property type="match status" value="4"/>
</dbReference>
<dbReference type="InterPro" id="IPR047910">
    <property type="entry name" value="SCO0930-like"/>
</dbReference>
<accession>A0A1I1HD14</accession>
<dbReference type="NCBIfam" id="NF040526">
    <property type="entry name" value="SCO0930_lipo"/>
    <property type="match status" value="1"/>
</dbReference>
<dbReference type="PANTHER" id="PTHR39335:SF1">
    <property type="entry name" value="BLL4220 PROTEIN"/>
    <property type="match status" value="1"/>
</dbReference>
<evidence type="ECO:0000256" key="2">
    <source>
        <dbReference type="SAM" id="SignalP"/>
    </source>
</evidence>
<protein>
    <submittedName>
        <fullName evidence="3">Predicted lipoprotein with conserved Yx(FWY)xxD motif</fullName>
    </submittedName>
</protein>
<keyword evidence="3" id="KW-0449">Lipoprotein</keyword>
<evidence type="ECO:0000256" key="1">
    <source>
        <dbReference type="SAM" id="MobiDB-lite"/>
    </source>
</evidence>
<feature type="chain" id="PRO_5039310823" evidence="2">
    <location>
        <begin position="22"/>
        <end position="322"/>
    </location>
</feature>
<feature type="compositionally biased region" description="Acidic residues" evidence="1">
    <location>
        <begin position="41"/>
        <end position="56"/>
    </location>
</feature>
<dbReference type="OrthoDB" id="597632at2"/>
<proteinExistence type="predicted"/>
<dbReference type="PANTHER" id="PTHR39335">
    <property type="entry name" value="BLL4220 PROTEIN"/>
    <property type="match status" value="1"/>
</dbReference>
<evidence type="ECO:0000313" key="3">
    <source>
        <dbReference type="EMBL" id="SFC21595.1"/>
    </source>
</evidence>
<dbReference type="GO" id="GO:0043448">
    <property type="term" value="P:alkane catabolic process"/>
    <property type="evidence" value="ECO:0007669"/>
    <property type="project" value="TreeGrafter"/>
</dbReference>
<keyword evidence="2" id="KW-0732">Signal</keyword>
<gene>
    <name evidence="3" type="ORF">SAMN05421773_102334</name>
</gene>
<dbReference type="STRING" id="910347.SAMN05421773_102334"/>
<dbReference type="InterPro" id="IPR005297">
    <property type="entry name" value="Lipoprotein_repeat"/>
</dbReference>
<name>A0A1I1HD14_9ACTN</name>
<reference evidence="3 4" key="1">
    <citation type="submission" date="2016-10" db="EMBL/GenBank/DDBJ databases">
        <authorList>
            <person name="de Groot N.N."/>
        </authorList>
    </citation>
    <scope>NUCLEOTIDE SEQUENCE [LARGE SCALE GENOMIC DNA]</scope>
    <source>
        <strain evidence="3 4">CGMCC 4.5739</strain>
    </source>
</reference>
<feature type="signal peptide" evidence="2">
    <location>
        <begin position="1"/>
        <end position="21"/>
    </location>
</feature>
<dbReference type="EMBL" id="FOLM01000002">
    <property type="protein sequence ID" value="SFC21595.1"/>
    <property type="molecule type" value="Genomic_DNA"/>
</dbReference>
<dbReference type="Proteomes" id="UP000199207">
    <property type="component" value="Unassembled WGS sequence"/>
</dbReference>
<keyword evidence="4" id="KW-1185">Reference proteome</keyword>
<feature type="region of interest" description="Disordered" evidence="1">
    <location>
        <begin position="27"/>
        <end position="65"/>
    </location>
</feature>